<feature type="domain" description="RING-type" evidence="6">
    <location>
        <begin position="80"/>
        <end position="118"/>
    </location>
</feature>
<feature type="region of interest" description="Disordered" evidence="5">
    <location>
        <begin position="1"/>
        <end position="20"/>
    </location>
</feature>
<dbReference type="OrthoDB" id="6105938at2759"/>
<dbReference type="GO" id="GO:0008270">
    <property type="term" value="F:zinc ion binding"/>
    <property type="evidence" value="ECO:0007669"/>
    <property type="project" value="UniProtKB-KW"/>
</dbReference>
<accession>A0A0J9TZW2</accession>
<feature type="region of interest" description="Disordered" evidence="5">
    <location>
        <begin position="314"/>
        <end position="361"/>
    </location>
</feature>
<dbReference type="Gene3D" id="3.30.40.10">
    <property type="entry name" value="Zinc/RING finger domain, C3HC4 (zinc finger)"/>
    <property type="match status" value="1"/>
</dbReference>
<evidence type="ECO:0000256" key="5">
    <source>
        <dbReference type="SAM" id="MobiDB-lite"/>
    </source>
</evidence>
<organism evidence="7 8">
    <name type="scientific">Plasmodium vivax North Korean</name>
    <dbReference type="NCBI Taxonomy" id="1035514"/>
    <lineage>
        <taxon>Eukaryota</taxon>
        <taxon>Sar</taxon>
        <taxon>Alveolata</taxon>
        <taxon>Apicomplexa</taxon>
        <taxon>Aconoidasida</taxon>
        <taxon>Haemosporida</taxon>
        <taxon>Plasmodiidae</taxon>
        <taxon>Plasmodium</taxon>
        <taxon>Plasmodium (Plasmodium)</taxon>
    </lineage>
</organism>
<evidence type="ECO:0000313" key="7">
    <source>
        <dbReference type="EMBL" id="KNA01102.1"/>
    </source>
</evidence>
<sequence>MRELPRPYPRRTANSGQSSSLVATMSEMQTDADYMQQLRWNIKTKVDILMSKLFPITKKIEEKRFIVIIEKKKNYDNFRCPICMLILYKPVRTKCGHMFCKECIDSVLKKFDYCPMCRENIKDFKLAHVRNSCLGKEYTDIKIRCWRCKEVTDIEHYEAHLQRHLDDGDGGRNSFWGGSGVPTCLVTGATPGSASCLGATLQGDSTDPLLRALSPFLNKRMNVANRDEFVEAVRENHLNTDIHSVHLLFGKRAEREPPNGREPGLRSSYGSQSGNPKICRSRNPSEEHCEMISMDHITWDAFILVQIKREKKKQRCKVDVPNDDKAYSSVLPPPTGDLKGEDKWEDSPPDRKDRPTQLSRRDVLYTSDSFEAYQKRKLKKNKTNRYFYVLLEYNTRGLFFTPMKNIPLFKDMHMERSVTYRRTDRSAGRSADKRGEAHDVGGGKGDPPAPDEQLIDVLVQLNEKVKSKTYHKYRYNAVHLFHEFANWYCSNERGDTQMAVKRTHFKNPHLEDPELMLLLFYLKYECTMPGNVDYGAMYSCANFLSKLMSPSKEAHQAVFVTGVYTYKESTPPRGKRRPGGEHTRKSNSLAGVSNISLRKADINVHFVLRVRRGRQQARLAARIASGVGAEAEAEANQHQVTAQPNGHLHHCDDAADVCYLQLSYSETGFQWDVSESLEFLKAKKNVPYKEMSVFFSIDRLILCLFNVRRKKYSPLFWNSAHLLQYLLHFCAD</sequence>
<feature type="compositionally biased region" description="Basic and acidic residues" evidence="5">
    <location>
        <begin position="420"/>
        <end position="441"/>
    </location>
</feature>
<evidence type="ECO:0000313" key="8">
    <source>
        <dbReference type="Proteomes" id="UP000053239"/>
    </source>
</evidence>
<reference evidence="7 8" key="1">
    <citation type="submission" date="2011-09" db="EMBL/GenBank/DDBJ databases">
        <title>The Genome Sequence of Plasmodium vivax North Korean.</title>
        <authorList>
            <consortium name="The Broad Institute Genome Sequencing Platform"/>
            <consortium name="The Broad Institute Genome Sequencing Center for Infectious Disease"/>
            <person name="Neafsey D."/>
            <person name="Carlton J."/>
            <person name="Barnwell J."/>
            <person name="Collins W."/>
            <person name="Escalante A."/>
            <person name="Mullikin J."/>
            <person name="Saul A."/>
            <person name="Guigo R."/>
            <person name="Camara F."/>
            <person name="Young S.K."/>
            <person name="Zeng Q."/>
            <person name="Gargeya S."/>
            <person name="Fitzgerald M."/>
            <person name="Haas B."/>
            <person name="Abouelleil A."/>
            <person name="Alvarado L."/>
            <person name="Arachchi H.M."/>
            <person name="Berlin A."/>
            <person name="Brown A."/>
            <person name="Chapman S.B."/>
            <person name="Chen Z."/>
            <person name="Dunbar C."/>
            <person name="Freedman E."/>
            <person name="Gearin G."/>
            <person name="Gellesch M."/>
            <person name="Goldberg J."/>
            <person name="Griggs A."/>
            <person name="Gujja S."/>
            <person name="Heiman D."/>
            <person name="Howarth C."/>
            <person name="Larson L."/>
            <person name="Lui A."/>
            <person name="MacDonald P.J.P."/>
            <person name="Montmayeur A."/>
            <person name="Murphy C."/>
            <person name="Neiman D."/>
            <person name="Pearson M."/>
            <person name="Priest M."/>
            <person name="Roberts A."/>
            <person name="Saif S."/>
            <person name="Shea T."/>
            <person name="Shenoy N."/>
            <person name="Sisk P."/>
            <person name="Stolte C."/>
            <person name="Sykes S."/>
            <person name="Wortman J."/>
            <person name="Nusbaum C."/>
            <person name="Birren B."/>
        </authorList>
    </citation>
    <scope>NUCLEOTIDE SEQUENCE [LARGE SCALE GENOMIC DNA]</scope>
    <source>
        <strain evidence="7 8">North Korean</strain>
    </source>
</reference>
<name>A0A0J9TZW2_PLAVI</name>
<dbReference type="SUPFAM" id="SSF57850">
    <property type="entry name" value="RING/U-box"/>
    <property type="match status" value="1"/>
</dbReference>
<feature type="region of interest" description="Disordered" evidence="5">
    <location>
        <begin position="420"/>
        <end position="450"/>
    </location>
</feature>
<dbReference type="Proteomes" id="UP000053239">
    <property type="component" value="Unassembled WGS sequence"/>
</dbReference>
<dbReference type="InterPro" id="IPR017907">
    <property type="entry name" value="Znf_RING_CS"/>
</dbReference>
<feature type="compositionally biased region" description="Basic and acidic residues" evidence="5">
    <location>
        <begin position="338"/>
        <end position="361"/>
    </location>
</feature>
<proteinExistence type="predicted"/>
<feature type="compositionally biased region" description="Basic and acidic residues" evidence="5">
    <location>
        <begin position="316"/>
        <end position="326"/>
    </location>
</feature>
<dbReference type="PROSITE" id="PS00518">
    <property type="entry name" value="ZF_RING_1"/>
    <property type="match status" value="1"/>
</dbReference>
<dbReference type="EMBL" id="KQ235293">
    <property type="protein sequence ID" value="KNA01102.1"/>
    <property type="molecule type" value="Genomic_DNA"/>
</dbReference>
<gene>
    <name evidence="7" type="ORF">PVNG_02555</name>
</gene>
<feature type="region of interest" description="Disordered" evidence="5">
    <location>
        <begin position="568"/>
        <end position="590"/>
    </location>
</feature>
<evidence type="ECO:0000256" key="1">
    <source>
        <dbReference type="ARBA" id="ARBA00022723"/>
    </source>
</evidence>
<dbReference type="InterPro" id="IPR001841">
    <property type="entry name" value="Znf_RING"/>
</dbReference>
<dbReference type="Pfam" id="PF13923">
    <property type="entry name" value="zf-C3HC4_2"/>
    <property type="match status" value="1"/>
</dbReference>
<evidence type="ECO:0000256" key="4">
    <source>
        <dbReference type="PROSITE-ProRule" id="PRU00175"/>
    </source>
</evidence>
<evidence type="ECO:0000259" key="6">
    <source>
        <dbReference type="PROSITE" id="PS50089"/>
    </source>
</evidence>
<keyword evidence="2 4" id="KW-0863">Zinc-finger</keyword>
<keyword evidence="1" id="KW-0479">Metal-binding</keyword>
<feature type="region of interest" description="Disordered" evidence="5">
    <location>
        <begin position="251"/>
        <end position="283"/>
    </location>
</feature>
<keyword evidence="3" id="KW-0862">Zinc</keyword>
<dbReference type="PANTHER" id="PTHR23327">
    <property type="entry name" value="RING FINGER PROTEIN 127"/>
    <property type="match status" value="1"/>
</dbReference>
<dbReference type="InterPro" id="IPR013083">
    <property type="entry name" value="Znf_RING/FYVE/PHD"/>
</dbReference>
<evidence type="ECO:0000256" key="3">
    <source>
        <dbReference type="ARBA" id="ARBA00022833"/>
    </source>
</evidence>
<dbReference type="PANTHER" id="PTHR23327:SF51">
    <property type="entry name" value="TRANSCRIPTIONAL REGULATOR OF YEAST FORM ADHERENCE 3"/>
    <property type="match status" value="1"/>
</dbReference>
<dbReference type="PROSITE" id="PS50089">
    <property type="entry name" value="ZF_RING_2"/>
    <property type="match status" value="1"/>
</dbReference>
<dbReference type="SMART" id="SM00184">
    <property type="entry name" value="RING"/>
    <property type="match status" value="1"/>
</dbReference>
<dbReference type="AlphaFoldDB" id="A0A0J9TZW2"/>
<protein>
    <recommendedName>
        <fullName evidence="6">RING-type domain-containing protein</fullName>
    </recommendedName>
</protein>
<evidence type="ECO:0000256" key="2">
    <source>
        <dbReference type="ARBA" id="ARBA00022771"/>
    </source>
</evidence>